<proteinExistence type="predicted"/>
<protein>
    <recommendedName>
        <fullName evidence="1">Putative restriction endonuclease domain-containing protein</fullName>
    </recommendedName>
</protein>
<evidence type="ECO:0000313" key="3">
    <source>
        <dbReference type="Proteomes" id="UP000249794"/>
    </source>
</evidence>
<sequence>MVQAPARPLTLDAFLALPETKPASEFIDGKMIAKPMPQGKHSTIQRDLTMAVEMALKPERIGRAFPELRCSFGGRSVVPDISVFISQHIPRNADGTIANQFTTSPDWVIEILSPAQSQTKVTKNILYCLKHGTQLGWLIDPDEQTIFIHSLECPLRVFDMESQDESKPLPVPRFANSVTLTTKSIMNWLLD</sequence>
<dbReference type="EMBL" id="QBMP01000062">
    <property type="protein sequence ID" value="PZO56838.1"/>
    <property type="molecule type" value="Genomic_DNA"/>
</dbReference>
<dbReference type="Pfam" id="PF05685">
    <property type="entry name" value="Uma2"/>
    <property type="match status" value="1"/>
</dbReference>
<dbReference type="SUPFAM" id="SSF52980">
    <property type="entry name" value="Restriction endonuclease-like"/>
    <property type="match status" value="1"/>
</dbReference>
<accession>A0A2W4ZPP8</accession>
<organism evidence="2 3">
    <name type="scientific">Phormidesmis priestleyi</name>
    <dbReference type="NCBI Taxonomy" id="268141"/>
    <lineage>
        <taxon>Bacteria</taxon>
        <taxon>Bacillati</taxon>
        <taxon>Cyanobacteriota</taxon>
        <taxon>Cyanophyceae</taxon>
        <taxon>Leptolyngbyales</taxon>
        <taxon>Leptolyngbyaceae</taxon>
        <taxon>Phormidesmis</taxon>
    </lineage>
</organism>
<dbReference type="Gene3D" id="3.90.1570.10">
    <property type="entry name" value="tt1808, chain A"/>
    <property type="match status" value="1"/>
</dbReference>
<dbReference type="Proteomes" id="UP000249794">
    <property type="component" value="Unassembled WGS sequence"/>
</dbReference>
<name>A0A2W4ZPP8_9CYAN</name>
<dbReference type="InterPro" id="IPR012296">
    <property type="entry name" value="Nuclease_put_TT1808"/>
</dbReference>
<gene>
    <name evidence="2" type="ORF">DCF15_07950</name>
</gene>
<dbReference type="PANTHER" id="PTHR34107:SF8">
    <property type="entry name" value="UNIDENTIFIED OPEN READING FRAME"/>
    <property type="match status" value="1"/>
</dbReference>
<dbReference type="InterPro" id="IPR008538">
    <property type="entry name" value="Uma2"/>
</dbReference>
<feature type="domain" description="Putative restriction endonuclease" evidence="1">
    <location>
        <begin position="12"/>
        <end position="160"/>
    </location>
</feature>
<comment type="caution">
    <text evidence="2">The sequence shown here is derived from an EMBL/GenBank/DDBJ whole genome shotgun (WGS) entry which is preliminary data.</text>
</comment>
<dbReference type="CDD" id="cd06260">
    <property type="entry name" value="DUF820-like"/>
    <property type="match status" value="1"/>
</dbReference>
<dbReference type="PANTHER" id="PTHR34107">
    <property type="entry name" value="SLL0198 PROTEIN-RELATED"/>
    <property type="match status" value="1"/>
</dbReference>
<dbReference type="InterPro" id="IPR011335">
    <property type="entry name" value="Restrct_endonuc-II-like"/>
</dbReference>
<dbReference type="AlphaFoldDB" id="A0A2W4ZPP8"/>
<reference evidence="2 3" key="2">
    <citation type="submission" date="2018-06" db="EMBL/GenBank/DDBJ databases">
        <title>Metagenomic assembly of (sub)arctic Cyanobacteria and their associated microbiome from non-axenic cultures.</title>
        <authorList>
            <person name="Baurain D."/>
        </authorList>
    </citation>
    <scope>NUCLEOTIDE SEQUENCE [LARGE SCALE GENOMIC DNA]</scope>
    <source>
        <strain evidence="2">ULC027bin1</strain>
    </source>
</reference>
<reference evidence="3" key="1">
    <citation type="submission" date="2018-04" db="EMBL/GenBank/DDBJ databases">
        <authorList>
            <person name="Cornet L."/>
        </authorList>
    </citation>
    <scope>NUCLEOTIDE SEQUENCE [LARGE SCALE GENOMIC DNA]</scope>
</reference>
<evidence type="ECO:0000313" key="2">
    <source>
        <dbReference type="EMBL" id="PZO56838.1"/>
    </source>
</evidence>
<evidence type="ECO:0000259" key="1">
    <source>
        <dbReference type="Pfam" id="PF05685"/>
    </source>
</evidence>